<name>A0ABS8M4E2_9FLAO</name>
<keyword evidence="1" id="KW-0732">Signal</keyword>
<evidence type="ECO:0000256" key="1">
    <source>
        <dbReference type="SAM" id="SignalP"/>
    </source>
</evidence>
<gene>
    <name evidence="2" type="ORF">LNQ34_17385</name>
</gene>
<sequence>MKKVIILFALKGILIPSIFAQVAKSGINTEIPNSTLTVGGSLGAAYREIHTSTTLTDQDYYVTYNGMLANAIITLPGISTVTNQKFTGRGYKIKNLSGQSITVQTVPGNTIRFRNNLSVNSLIIADGVYAELVCTQDDTNWDLLFISEGENKSTITKVNLKLPRYYGPGEYGVFNTGNDWVLKSVVGAGNYDWQTRYAKMTYEYQGLPVDITGMAAIAIVDSPISILTTCILRLSGGKVIVEINCRQASAGDWTNVGYPVDLFFIKAS</sequence>
<organism evidence="2 3">
    <name type="scientific">Flavobacterium lipolyticum</name>
    <dbReference type="NCBI Taxonomy" id="2893754"/>
    <lineage>
        <taxon>Bacteria</taxon>
        <taxon>Pseudomonadati</taxon>
        <taxon>Bacteroidota</taxon>
        <taxon>Flavobacteriia</taxon>
        <taxon>Flavobacteriales</taxon>
        <taxon>Flavobacteriaceae</taxon>
        <taxon>Flavobacterium</taxon>
    </lineage>
</organism>
<evidence type="ECO:0000313" key="3">
    <source>
        <dbReference type="Proteomes" id="UP001430700"/>
    </source>
</evidence>
<dbReference type="EMBL" id="JAJJMN010000002">
    <property type="protein sequence ID" value="MCC9019549.1"/>
    <property type="molecule type" value="Genomic_DNA"/>
</dbReference>
<protein>
    <submittedName>
        <fullName evidence="2">Uncharacterized protein</fullName>
    </submittedName>
</protein>
<feature type="signal peptide" evidence="1">
    <location>
        <begin position="1"/>
        <end position="20"/>
    </location>
</feature>
<reference evidence="2" key="1">
    <citation type="submission" date="2021-11" db="EMBL/GenBank/DDBJ databases">
        <title>Description of novel Flavobacterium species.</title>
        <authorList>
            <person name="Saticioglu I.B."/>
            <person name="Ay H."/>
            <person name="Altun S."/>
            <person name="Duman M."/>
        </authorList>
    </citation>
    <scope>NUCLEOTIDE SEQUENCE</scope>
    <source>
        <strain evidence="2">F-126</strain>
    </source>
</reference>
<keyword evidence="3" id="KW-1185">Reference proteome</keyword>
<comment type="caution">
    <text evidence="2">The sequence shown here is derived from an EMBL/GenBank/DDBJ whole genome shotgun (WGS) entry which is preliminary data.</text>
</comment>
<proteinExistence type="predicted"/>
<accession>A0ABS8M4E2</accession>
<dbReference type="RefSeq" id="WP_230000629.1">
    <property type="nucleotide sequence ID" value="NZ_JAJJMN010000002.1"/>
</dbReference>
<dbReference type="Proteomes" id="UP001430700">
    <property type="component" value="Unassembled WGS sequence"/>
</dbReference>
<feature type="chain" id="PRO_5046623295" evidence="1">
    <location>
        <begin position="21"/>
        <end position="268"/>
    </location>
</feature>
<evidence type="ECO:0000313" key="2">
    <source>
        <dbReference type="EMBL" id="MCC9019549.1"/>
    </source>
</evidence>